<evidence type="ECO:0000256" key="1">
    <source>
        <dbReference type="SAM" id="MobiDB-lite"/>
    </source>
</evidence>
<dbReference type="HOGENOM" id="CLU_340640_0_0_1"/>
<gene>
    <name evidence="2" type="ORF">BATDEDRAFT_86842</name>
</gene>
<protein>
    <submittedName>
        <fullName evidence="2">Uncharacterized protein</fullName>
    </submittedName>
</protein>
<accession>F4NYX8</accession>
<keyword evidence="3" id="KW-1185">Reference proteome</keyword>
<dbReference type="AlphaFoldDB" id="F4NYX8"/>
<dbReference type="GeneID" id="18242598"/>
<dbReference type="EMBL" id="GL882881">
    <property type="protein sequence ID" value="EGF82105.1"/>
    <property type="molecule type" value="Genomic_DNA"/>
</dbReference>
<sequence length="833" mass="94796">MEHSPPRLFMPHQEAEGPIWTPPLHASILPSFAFARRARFESKGSSDSHGIGVFEQPYQPNANKDKNISLGPSHNKLELLSAENINRNCISSSHISSSLTQHAWVRDFPATCSYTPSCSKPIHAQSKLHKRQPPQTPPATRIVTLRIVIYPLTGKSFPQCHKLVITSPTEDVFFHWKFVCTPFSFATLVKDMNWEMPAATEGIFPQTFDGFGQFVRDRVLECVQYPNQFKALLEIDRFNTVASLNFTEVVRNYRRVDLLAIDFVPSEWQEVIRDIKADYARTKKYHGDIKSALVHVLDIVARHQPTLLLSPDFEPDVFPVRQPKHWTTVLDHYLPSVVNPTKTTFSRTITPSQRSTHTKAFVLTTLPDTMLPEAVYSKTVPVRIHHHEVDHSNEGKTEFLTFTFYTVGNVDIPEAYTIKVTKRDDAFFSFVSEEITPARFLEMMNNTMIEGNARKETKLGDPRWMTTAEDKQKGSRAWLASRSLQREREEKLGFHPFDGIGGVIGVIGGDYLCGIEEDPERQIWTNQLVENRYSAVFEVVKNTPNGLLKKAIKIGDARPATHHTHYNDHTAHITTTLKESFASQALNTSLPMETTRQNFESATLTLTERIRLCNTNLLTLKFTATPCEDLKSTISDAYIYIQDEIKLCKERLSSIMQVVKKRNPALGIVLEKVRFPNDEFNVSKVWIGSGGCNDHHRFVDEGRHEVIHYAKSDTDINEQTGHEDVMIKYAKCLKTRHMQRFDLPSCQQTRQIQSNRNPNLPSTNTLLVHQRPVVHAACKIPVHVSFSCAQQATSNLSKDVNLKSCKYSDLQLSKRQDVSSKIFSPLYSCKTKH</sequence>
<dbReference type="RefSeq" id="XP_006677641.1">
    <property type="nucleotide sequence ID" value="XM_006677578.1"/>
</dbReference>
<reference evidence="2 3" key="1">
    <citation type="submission" date="2009-12" db="EMBL/GenBank/DDBJ databases">
        <title>The draft genome of Batrachochytrium dendrobatidis.</title>
        <authorList>
            <consortium name="US DOE Joint Genome Institute (JGI-PGF)"/>
            <person name="Kuo A."/>
            <person name="Salamov A."/>
            <person name="Schmutz J."/>
            <person name="Lucas S."/>
            <person name="Pitluck S."/>
            <person name="Rosenblum E."/>
            <person name="Stajich J."/>
            <person name="Eisen M."/>
            <person name="Grigoriev I.V."/>
        </authorList>
    </citation>
    <scope>NUCLEOTIDE SEQUENCE [LARGE SCALE GENOMIC DNA]</scope>
    <source>
        <strain evidence="3">JAM81 / FGSC 10211</strain>
    </source>
</reference>
<dbReference type="Proteomes" id="UP000007241">
    <property type="component" value="Unassembled WGS sequence"/>
</dbReference>
<organism evidence="2 3">
    <name type="scientific">Batrachochytrium dendrobatidis (strain JAM81 / FGSC 10211)</name>
    <name type="common">Frog chytrid fungus</name>
    <dbReference type="NCBI Taxonomy" id="684364"/>
    <lineage>
        <taxon>Eukaryota</taxon>
        <taxon>Fungi</taxon>
        <taxon>Fungi incertae sedis</taxon>
        <taxon>Chytridiomycota</taxon>
        <taxon>Chytridiomycota incertae sedis</taxon>
        <taxon>Chytridiomycetes</taxon>
        <taxon>Rhizophydiales</taxon>
        <taxon>Rhizophydiales incertae sedis</taxon>
        <taxon>Batrachochytrium</taxon>
    </lineage>
</organism>
<evidence type="ECO:0000313" key="3">
    <source>
        <dbReference type="Proteomes" id="UP000007241"/>
    </source>
</evidence>
<dbReference type="PANTHER" id="PTHR34230:SF2">
    <property type="entry name" value="SPINDLE ASSEMBLY ABNORMAL PROTEIN 6 N-TERMINAL DOMAIN-CONTAINING PROTEIN"/>
    <property type="match status" value="1"/>
</dbReference>
<dbReference type="OrthoDB" id="2124158at2759"/>
<dbReference type="PANTHER" id="PTHR34230">
    <property type="entry name" value="ASSEMBLY ABNORMAL PROTEIN 6, PUTATIVE-RELATED"/>
    <property type="match status" value="1"/>
</dbReference>
<proteinExistence type="predicted"/>
<evidence type="ECO:0000313" key="2">
    <source>
        <dbReference type="EMBL" id="EGF82105.1"/>
    </source>
</evidence>
<dbReference type="InParanoid" id="F4NYX8"/>
<feature type="region of interest" description="Disordered" evidence="1">
    <location>
        <begin position="43"/>
        <end position="70"/>
    </location>
</feature>
<name>F4NYX8_BATDJ</name>